<accession>A0AAQ0F0Q5</accession>
<evidence type="ECO:0000313" key="3">
    <source>
        <dbReference type="Proteomes" id="UP000017391"/>
    </source>
</evidence>
<evidence type="ECO:0000313" key="1">
    <source>
        <dbReference type="EMBL" id="ESM25725.1"/>
    </source>
</evidence>
<proteinExistence type="predicted"/>
<reference evidence="3" key="1">
    <citation type="submission" date="2013-09" db="EMBL/GenBank/DDBJ databases">
        <title>The Genome Sequence of Enterobacter cloacae BWH 31.</title>
        <authorList>
            <consortium name="The Broad Institute Genomics Platform"/>
            <consortium name="The Broad Institute Genome Sequencing Center for Infectious Disease"/>
            <person name="Murphy C."/>
            <person name="Cosimi L."/>
            <person name="Cerqueira G."/>
            <person name="Feldgarden M."/>
            <person name="Hung D."/>
            <person name="Onderdonk A.B."/>
            <person name="Ferraro M.J."/>
            <person name="Hooper D."/>
            <person name="Dekker J."/>
            <person name="O'Brien T."/>
            <person name="Huang S."/>
            <person name="Quan V."/>
            <person name="Ernst C."/>
            <person name="Delaney M."/>
            <person name="DuBois A."/>
            <person name="Young S.K."/>
            <person name="Zeng Q."/>
            <person name="Gargeya S."/>
            <person name="Fitzgerald M."/>
            <person name="Abouelleil A."/>
            <person name="Alvarado L."/>
            <person name="Berlin A.M."/>
            <person name="Chapman S.B."/>
            <person name="Gainer-Dewar J."/>
            <person name="Goldberg J."/>
            <person name="Gnerre S."/>
            <person name="Griggs A."/>
            <person name="Gujja S."/>
            <person name="Hansen M."/>
            <person name="Howarth C."/>
            <person name="Imamovic A."/>
            <person name="Ireland A."/>
            <person name="Larimer J."/>
            <person name="McCowan C."/>
            <person name="Murphy C."/>
            <person name="Pearson M."/>
            <person name="Poon T.W."/>
            <person name="Priest M."/>
            <person name="Roberts A."/>
            <person name="Saif S."/>
            <person name="Shea T."/>
            <person name="Sykes S."/>
            <person name="Wortman J."/>
            <person name="Nusbaum C."/>
            <person name="Birren B."/>
        </authorList>
    </citation>
    <scope>NUCLEOTIDE SEQUENCE [LARGE SCALE GENOMIC DNA]</scope>
    <source>
        <strain evidence="3">BWH 31</strain>
    </source>
</reference>
<geneLocation type="plasmid" evidence="2 4">
    <name>pWW19C-KPC2</name>
</geneLocation>
<dbReference type="Proteomes" id="UP000826990">
    <property type="component" value="Plasmid pWW19C-KPC2"/>
</dbReference>
<keyword evidence="2" id="KW-0614">Plasmid</keyword>
<organism evidence="2 4">
    <name type="scientific">Enterobacter asburiae</name>
    <dbReference type="NCBI Taxonomy" id="61645"/>
    <lineage>
        <taxon>Bacteria</taxon>
        <taxon>Pseudomonadati</taxon>
        <taxon>Pseudomonadota</taxon>
        <taxon>Gammaproteobacteria</taxon>
        <taxon>Enterobacterales</taxon>
        <taxon>Enterobacteriaceae</taxon>
        <taxon>Enterobacter</taxon>
        <taxon>Enterobacter cloacae complex</taxon>
    </lineage>
</organism>
<dbReference type="AlphaFoldDB" id="A0AAQ0F0Q5"/>
<sequence>MKVKNRKRELTAKEYAEQYEISVRTVKRYFSQDREDYEKEAKQRRLKAFVLRESGMKWAEVGIALGTTKHGAIALYKRYQQIDAPTTKEA</sequence>
<dbReference type="EMBL" id="CP080110">
    <property type="protein sequence ID" value="QYD29667.1"/>
    <property type="molecule type" value="Genomic_DNA"/>
</dbReference>
<evidence type="ECO:0000313" key="2">
    <source>
        <dbReference type="EMBL" id="QYD29667.1"/>
    </source>
</evidence>
<gene>
    <name evidence="2" type="ORF">KZX48_25885</name>
    <name evidence="1" type="ORF">L402_04824</name>
</gene>
<protein>
    <submittedName>
        <fullName evidence="2">Plasmid replication protein</fullName>
    </submittedName>
</protein>
<reference evidence="1" key="2">
    <citation type="submission" date="2013-09" db="EMBL/GenBank/DDBJ databases">
        <title>The Genome Sequence of Enterobacter cloacae BWH 31.</title>
        <authorList>
            <consortium name="The Broad Institute Genomics Platform"/>
            <consortium name="The Broad Institute Genome Sequencing Center for Infectious Disease"/>
            <person name="Murphy C."/>
            <person name="Cosimi L."/>
            <person name="Cerqueira G."/>
            <person name="Feldgarden M."/>
            <person name="Earl A.M."/>
            <person name="Hung D."/>
            <person name="Onderdonk A.B."/>
            <person name="Kirby J.E."/>
            <person name="Ferraro M.J."/>
            <person name="Hopper D."/>
            <person name="Dekker J.P."/>
            <person name="O'Brien T."/>
            <person name="Huang S."/>
            <person name="Quan V."/>
            <person name="Ernst C."/>
            <person name="Delaney M."/>
            <person name="DuBois A."/>
            <person name="Kim D.S."/>
            <person name="Young S."/>
            <person name="Zeng Q."/>
            <person name="Gargeya S."/>
            <person name="Abouelleil A."/>
            <person name="Alvarado L."/>
            <person name="Chapman S.B."/>
            <person name="Gainer-Dewar J."/>
            <person name="Goldberg J."/>
            <person name="Griggs A."/>
            <person name="Gujja S."/>
            <person name="Hansen M."/>
            <person name="Howarth C."/>
            <person name="Imamovic A."/>
            <person name="Larimer J."/>
            <person name="Pearson M."/>
            <person name="Poon T.W."/>
            <person name="Priest M."/>
            <person name="Roberts A."/>
            <person name="Saif S."/>
            <person name="Shea T.D."/>
            <person name="Sykes S.N."/>
            <person name="Wortman J.R."/>
            <person name="Nusbaum C."/>
            <person name="Birren B.W."/>
        </authorList>
    </citation>
    <scope>NUCLEOTIDE SEQUENCE</scope>
    <source>
        <strain evidence="1">BWH 31</strain>
    </source>
</reference>
<name>A0AAQ0F0Q5_ENTAS</name>
<dbReference type="Proteomes" id="UP000017391">
    <property type="component" value="Unassembled WGS sequence"/>
</dbReference>
<evidence type="ECO:0000313" key="4">
    <source>
        <dbReference type="Proteomes" id="UP000826990"/>
    </source>
</evidence>
<reference evidence="2" key="3">
    <citation type="submission" date="2021-07" db="EMBL/GenBank/DDBJ databases">
        <title>Characterization of Emerging Pathogens Carrying KPC-2 Gene in IncP-6 Plasmids Isolated from Urban Sewage in Argentina.</title>
        <authorList>
            <person name="Ghiglione B."/>
            <person name="Haim M.S."/>
            <person name="Dropa M."/>
        </authorList>
    </citation>
    <scope>NUCLEOTIDE SEQUENCE</scope>
    <source>
        <strain evidence="2">WW-19C</strain>
        <plasmid evidence="2">pWW19C-KPC2</plasmid>
    </source>
</reference>
<dbReference type="EMBL" id="AYIP01000020">
    <property type="protein sequence ID" value="ESM25725.1"/>
    <property type="molecule type" value="Genomic_DNA"/>
</dbReference>
<dbReference type="RefSeq" id="WP_023312618.1">
    <property type="nucleotide sequence ID" value="NZ_CP080110.1"/>
</dbReference>